<protein>
    <submittedName>
        <fullName evidence="2">Uncharacterized protein</fullName>
    </submittedName>
</protein>
<evidence type="ECO:0000313" key="3">
    <source>
        <dbReference type="Proteomes" id="UP000032066"/>
    </source>
</evidence>
<dbReference type="RefSeq" id="WP_043910756.1">
    <property type="nucleotide sequence ID" value="NZ_JXZB01000002.1"/>
</dbReference>
<keyword evidence="1" id="KW-0812">Transmembrane</keyword>
<organism evidence="2 3">
    <name type="scientific">Kitasatospora griseola</name>
    <name type="common">Streptomyces griseolosporeus</name>
    <dbReference type="NCBI Taxonomy" id="2064"/>
    <lineage>
        <taxon>Bacteria</taxon>
        <taxon>Bacillati</taxon>
        <taxon>Actinomycetota</taxon>
        <taxon>Actinomycetes</taxon>
        <taxon>Kitasatosporales</taxon>
        <taxon>Streptomycetaceae</taxon>
        <taxon>Kitasatospora</taxon>
    </lineage>
</organism>
<feature type="transmembrane region" description="Helical" evidence="1">
    <location>
        <begin position="94"/>
        <end position="114"/>
    </location>
</feature>
<accession>A0A0D0PX03</accession>
<reference evidence="2 3" key="1">
    <citation type="submission" date="2015-02" db="EMBL/GenBank/DDBJ databases">
        <title>Draft genome sequence of Kitasatospora griseola MF730-N6, a bafilomycin, terpentecin and satosporin producer.</title>
        <authorList>
            <person name="Arens J.C."/>
            <person name="Haltli B."/>
            <person name="Kerr R.G."/>
        </authorList>
    </citation>
    <scope>NUCLEOTIDE SEQUENCE [LARGE SCALE GENOMIC DNA]</scope>
    <source>
        <strain evidence="2 3">MF730-N6</strain>
    </source>
</reference>
<keyword evidence="1" id="KW-1133">Transmembrane helix</keyword>
<keyword evidence="3" id="KW-1185">Reference proteome</keyword>
<dbReference type="PATRIC" id="fig|2064.6.peg.2644"/>
<sequence length="233" mass="24156">MPAVQRYWFALMVCGVLLALSLPFYLTASQACSPEPSVEGLSLCAAPVWSPVGILGSYELAHPGALKLYWSAALVGGSCALGWWYRRSGNGRRAVVGVAVAVLLTGATTVLTWADWHGFRTASAWGESAELLRFNGATPLLVIGAVLVALAVAERSAGLSAFAVGFCGPAYVFATRDSFGVLHDLGAPVDVMSDPAGIRQLLNLAIPAAVLLVAAGVVYAVGARGGRRSRPAT</sequence>
<dbReference type="PROSITE" id="PS51257">
    <property type="entry name" value="PROKAR_LIPOPROTEIN"/>
    <property type="match status" value="1"/>
</dbReference>
<dbReference type="AlphaFoldDB" id="A0A0D0PX03"/>
<dbReference type="OrthoDB" id="3873993at2"/>
<name>A0A0D0PX03_KITGR</name>
<feature type="transmembrane region" description="Helical" evidence="1">
    <location>
        <begin position="7"/>
        <end position="26"/>
    </location>
</feature>
<dbReference type="Proteomes" id="UP000032066">
    <property type="component" value="Unassembled WGS sequence"/>
</dbReference>
<comment type="caution">
    <text evidence="2">The sequence shown here is derived from an EMBL/GenBank/DDBJ whole genome shotgun (WGS) entry which is preliminary data.</text>
</comment>
<dbReference type="EMBL" id="JXZB01000002">
    <property type="protein sequence ID" value="KIQ64882.1"/>
    <property type="molecule type" value="Genomic_DNA"/>
</dbReference>
<dbReference type="STRING" id="2064.TR51_12310"/>
<gene>
    <name evidence="2" type="ORF">TR51_12310</name>
</gene>
<feature type="transmembrane region" description="Helical" evidence="1">
    <location>
        <begin position="134"/>
        <end position="152"/>
    </location>
</feature>
<feature type="transmembrane region" description="Helical" evidence="1">
    <location>
        <begin position="201"/>
        <end position="221"/>
    </location>
</feature>
<feature type="transmembrane region" description="Helical" evidence="1">
    <location>
        <begin position="157"/>
        <end position="174"/>
    </location>
</feature>
<evidence type="ECO:0000313" key="2">
    <source>
        <dbReference type="EMBL" id="KIQ64882.1"/>
    </source>
</evidence>
<keyword evidence="1" id="KW-0472">Membrane</keyword>
<feature type="transmembrane region" description="Helical" evidence="1">
    <location>
        <begin position="68"/>
        <end position="85"/>
    </location>
</feature>
<evidence type="ECO:0000256" key="1">
    <source>
        <dbReference type="SAM" id="Phobius"/>
    </source>
</evidence>
<proteinExistence type="predicted"/>